<dbReference type="EMBL" id="CAAE01015039">
    <property type="protein sequence ID" value="CAG11598.1"/>
    <property type="molecule type" value="Genomic_DNA"/>
</dbReference>
<reference evidence="1" key="2">
    <citation type="submission" date="2004-02" db="EMBL/GenBank/DDBJ databases">
        <authorList>
            <consortium name="Genoscope"/>
            <consortium name="Whitehead Institute Centre for Genome Research"/>
        </authorList>
    </citation>
    <scope>NUCLEOTIDE SEQUENCE</scope>
</reference>
<dbReference type="Gene3D" id="1.25.40.10">
    <property type="entry name" value="Tetratricopeptide repeat domain"/>
    <property type="match status" value="2"/>
</dbReference>
<dbReference type="SMART" id="SM00028">
    <property type="entry name" value="TPR"/>
    <property type="match status" value="4"/>
</dbReference>
<dbReference type="AlphaFoldDB" id="Q4RJ34"/>
<sequence length="611" mass="68392">MKSGGAAEKEMEAESAEDIEFLMEDMDYIPGHFHLDLNLNCDPAGPARLRLRNTCLKQESLRGELEAEVGYLQYAVRNLLGLLAFHMEQLDTAEEILRGICNEDPGNLNAWANLGYVYDKMGRELDTAECVDKVSHLMGLDGGGASQEETRLLAARCLAEQAYVYPHDVELDSEDVLRERLTEALSHYSRALDYGGQLIPIEEKRSWCFKMATIYIRLDDIVKTKEDSEYSRLSHYNKGLKLLKETLESDRARHKGKKAPWKSACGSSPASLENIYKAPTGAFDSVPSALAWCYVGVMLERKDEFDTVPMSVHDCGFSASDPLSCFGTAIKLASDDALTLNLLAKIFSLLGKHEMATGICNMGLNVLPDPELNWQAYCTRAKINIMLYVRELEQAKCSQGGLPDRQRLTEARQDLDKVLTVRPCLRTHLEMAQVFYYMGVDALQESLLVDEAAVNSALVSLSHALQLEPGESLPDLHMLRGRCLLLKGEEQNAADCFKKAMELERPGGRDTKALRCLLQALVALFMQGGPDPSQAITQLELWVQRAEETYPEDSVKAELRRLYRTHTSEVTELSRALVRTGRLSLVRRLLETLVPKQLRKKAALGRSFSYA</sequence>
<organism evidence="1">
    <name type="scientific">Tetraodon nigroviridis</name>
    <name type="common">Spotted green pufferfish</name>
    <name type="synonym">Chelonodon nigroviridis</name>
    <dbReference type="NCBI Taxonomy" id="99883"/>
    <lineage>
        <taxon>Eukaryota</taxon>
        <taxon>Metazoa</taxon>
        <taxon>Chordata</taxon>
        <taxon>Craniata</taxon>
        <taxon>Vertebrata</taxon>
        <taxon>Euteleostomi</taxon>
        <taxon>Actinopterygii</taxon>
        <taxon>Neopterygii</taxon>
        <taxon>Teleostei</taxon>
        <taxon>Neoteleostei</taxon>
        <taxon>Acanthomorphata</taxon>
        <taxon>Eupercaria</taxon>
        <taxon>Tetraodontiformes</taxon>
        <taxon>Tetradontoidea</taxon>
        <taxon>Tetraodontidae</taxon>
        <taxon>Tetraodon</taxon>
    </lineage>
</organism>
<name>Q4RJ34_TETNG</name>
<dbReference type="InterPro" id="IPR011990">
    <property type="entry name" value="TPR-like_helical_dom_sf"/>
</dbReference>
<accession>Q4RJ34</accession>
<proteinExistence type="predicted"/>
<dbReference type="PANTHER" id="PTHR16253:SF0">
    <property type="entry name" value="TETRATRICOPEPTIDE REPEAT PROTEIN 22"/>
    <property type="match status" value="1"/>
</dbReference>
<dbReference type="OrthoDB" id="9976543at2759"/>
<evidence type="ECO:0000313" key="1">
    <source>
        <dbReference type="EMBL" id="CAG11598.1"/>
    </source>
</evidence>
<protein>
    <submittedName>
        <fullName evidence="1">(spotted green pufferfish) hypothetical protein</fullName>
    </submittedName>
</protein>
<dbReference type="InterPro" id="IPR019734">
    <property type="entry name" value="TPR_rpt"/>
</dbReference>
<dbReference type="SUPFAM" id="SSF48452">
    <property type="entry name" value="TPR-like"/>
    <property type="match status" value="2"/>
</dbReference>
<reference evidence="1" key="1">
    <citation type="journal article" date="2004" name="Nature">
        <title>Genome duplication in the teleost fish Tetraodon nigroviridis reveals the early vertebrate proto-karyotype.</title>
        <authorList>
            <person name="Jaillon O."/>
            <person name="Aury J.-M."/>
            <person name="Brunet F."/>
            <person name="Petit J.-L."/>
            <person name="Stange-Thomann N."/>
            <person name="Mauceli E."/>
            <person name="Bouneau L."/>
            <person name="Fischer C."/>
            <person name="Ozouf-Costaz C."/>
            <person name="Bernot A."/>
            <person name="Nicaud S."/>
            <person name="Jaffe D."/>
            <person name="Fisher S."/>
            <person name="Lutfalla G."/>
            <person name="Dossat C."/>
            <person name="Segurens B."/>
            <person name="Dasilva C."/>
            <person name="Salanoubat M."/>
            <person name="Levy M."/>
            <person name="Boudet N."/>
            <person name="Castellano S."/>
            <person name="Anthouard V."/>
            <person name="Jubin C."/>
            <person name="Castelli V."/>
            <person name="Katinka M."/>
            <person name="Vacherie B."/>
            <person name="Biemont C."/>
            <person name="Skalli Z."/>
            <person name="Cattolico L."/>
            <person name="Poulain J."/>
            <person name="De Berardinis V."/>
            <person name="Cruaud C."/>
            <person name="Duprat S."/>
            <person name="Brottier P."/>
            <person name="Coutanceau J.-P."/>
            <person name="Gouzy J."/>
            <person name="Parra G."/>
            <person name="Lardier G."/>
            <person name="Chapple C."/>
            <person name="McKernan K.J."/>
            <person name="McEwan P."/>
            <person name="Bosak S."/>
            <person name="Kellis M."/>
            <person name="Volff J.-N."/>
            <person name="Guigo R."/>
            <person name="Zody M.C."/>
            <person name="Mesirov J."/>
            <person name="Lindblad-Toh K."/>
            <person name="Birren B."/>
            <person name="Nusbaum C."/>
            <person name="Kahn D."/>
            <person name="Robinson-Rechavi M."/>
            <person name="Laudet V."/>
            <person name="Schachter V."/>
            <person name="Quetier F."/>
            <person name="Saurin W."/>
            <person name="Scarpelli C."/>
            <person name="Wincker P."/>
            <person name="Lander E.S."/>
            <person name="Weissenbach J."/>
            <person name="Roest Crollius H."/>
        </authorList>
    </citation>
    <scope>NUCLEOTIDE SEQUENCE [LARGE SCALE GENOMIC DNA]</scope>
</reference>
<dbReference type="PANTHER" id="PTHR16253">
    <property type="entry name" value="TETRATRICOPEPTIDE REPEAT PROTEIN 22"/>
    <property type="match status" value="1"/>
</dbReference>
<dbReference type="KEGG" id="tng:GSTEN00033605G001"/>
<dbReference type="InterPro" id="IPR042342">
    <property type="entry name" value="TTC22"/>
</dbReference>
<comment type="caution">
    <text evidence="1">The sequence shown here is derived from an EMBL/GenBank/DDBJ whole genome shotgun (WGS) entry which is preliminary data.</text>
</comment>
<gene>
    <name evidence="1" type="ORF">GSTENG00033605001</name>
</gene>